<accession>A0A835RQJ1</accession>
<feature type="compositionally biased region" description="Basic and acidic residues" evidence="1">
    <location>
        <begin position="63"/>
        <end position="83"/>
    </location>
</feature>
<evidence type="ECO:0000313" key="2">
    <source>
        <dbReference type="EMBL" id="KAG0493544.1"/>
    </source>
</evidence>
<sequence>MRRRRTSRERRRRRTERDGRYGGLLGNKGESFGPDVRISSDFGYDLSAEREKLRTLLKISNNSEERRRRGTAEEKQSEGVKKE</sequence>
<dbReference type="AlphaFoldDB" id="A0A835RQJ1"/>
<feature type="region of interest" description="Disordered" evidence="1">
    <location>
        <begin position="1"/>
        <end position="36"/>
    </location>
</feature>
<feature type="compositionally biased region" description="Basic residues" evidence="1">
    <location>
        <begin position="1"/>
        <end position="14"/>
    </location>
</feature>
<reference evidence="2 3" key="1">
    <citation type="journal article" date="2020" name="Nat. Food">
        <title>A phased Vanilla planifolia genome enables genetic improvement of flavour and production.</title>
        <authorList>
            <person name="Hasing T."/>
            <person name="Tang H."/>
            <person name="Brym M."/>
            <person name="Khazi F."/>
            <person name="Huang T."/>
            <person name="Chambers A.H."/>
        </authorList>
    </citation>
    <scope>NUCLEOTIDE SEQUENCE [LARGE SCALE GENOMIC DNA]</scope>
    <source>
        <tissue evidence="2">Leaf</tissue>
    </source>
</reference>
<feature type="region of interest" description="Disordered" evidence="1">
    <location>
        <begin position="58"/>
        <end position="83"/>
    </location>
</feature>
<name>A0A835RQJ1_VANPL</name>
<dbReference type="EMBL" id="JADCNM010000002">
    <property type="protein sequence ID" value="KAG0493544.1"/>
    <property type="molecule type" value="Genomic_DNA"/>
</dbReference>
<comment type="caution">
    <text evidence="2">The sequence shown here is derived from an EMBL/GenBank/DDBJ whole genome shotgun (WGS) entry which is preliminary data.</text>
</comment>
<organism evidence="2 3">
    <name type="scientific">Vanilla planifolia</name>
    <name type="common">Vanilla</name>
    <dbReference type="NCBI Taxonomy" id="51239"/>
    <lineage>
        <taxon>Eukaryota</taxon>
        <taxon>Viridiplantae</taxon>
        <taxon>Streptophyta</taxon>
        <taxon>Embryophyta</taxon>
        <taxon>Tracheophyta</taxon>
        <taxon>Spermatophyta</taxon>
        <taxon>Magnoliopsida</taxon>
        <taxon>Liliopsida</taxon>
        <taxon>Asparagales</taxon>
        <taxon>Orchidaceae</taxon>
        <taxon>Vanilloideae</taxon>
        <taxon>Vanilleae</taxon>
        <taxon>Vanilla</taxon>
    </lineage>
</organism>
<proteinExistence type="predicted"/>
<evidence type="ECO:0000313" key="3">
    <source>
        <dbReference type="Proteomes" id="UP000639772"/>
    </source>
</evidence>
<dbReference type="Proteomes" id="UP000639772">
    <property type="component" value="Unassembled WGS sequence"/>
</dbReference>
<protein>
    <submittedName>
        <fullName evidence="2">Uncharacterized protein</fullName>
    </submittedName>
</protein>
<gene>
    <name evidence="2" type="ORF">HPP92_004538</name>
</gene>
<evidence type="ECO:0000256" key="1">
    <source>
        <dbReference type="SAM" id="MobiDB-lite"/>
    </source>
</evidence>